<feature type="compositionally biased region" description="Basic and acidic residues" evidence="1">
    <location>
        <begin position="454"/>
        <end position="465"/>
    </location>
</feature>
<organism evidence="3 4">
    <name type="scientific">Phytophthora aleatoria</name>
    <dbReference type="NCBI Taxonomy" id="2496075"/>
    <lineage>
        <taxon>Eukaryota</taxon>
        <taxon>Sar</taxon>
        <taxon>Stramenopiles</taxon>
        <taxon>Oomycota</taxon>
        <taxon>Peronosporomycetes</taxon>
        <taxon>Peronosporales</taxon>
        <taxon>Peronosporaceae</taxon>
        <taxon>Phytophthora</taxon>
    </lineage>
</organism>
<feature type="compositionally biased region" description="Polar residues" evidence="1">
    <location>
        <begin position="416"/>
        <end position="427"/>
    </location>
</feature>
<feature type="compositionally biased region" description="Low complexity" evidence="1">
    <location>
        <begin position="466"/>
        <end position="477"/>
    </location>
</feature>
<feature type="region of interest" description="Disordered" evidence="1">
    <location>
        <begin position="177"/>
        <end position="235"/>
    </location>
</feature>
<dbReference type="AlphaFoldDB" id="A0A8J5IMH5"/>
<comment type="caution">
    <text evidence="3">The sequence shown here is derived from an EMBL/GenBank/DDBJ whole genome shotgun (WGS) entry which is preliminary data.</text>
</comment>
<evidence type="ECO:0000313" key="3">
    <source>
        <dbReference type="EMBL" id="KAG6952769.1"/>
    </source>
</evidence>
<feature type="region of interest" description="Disordered" evidence="1">
    <location>
        <begin position="559"/>
        <end position="593"/>
    </location>
</feature>
<accession>A0A8J5IMH5</accession>
<feature type="compositionally biased region" description="Polar residues" evidence="1">
    <location>
        <begin position="435"/>
        <end position="451"/>
    </location>
</feature>
<feature type="chain" id="PRO_5035271435" evidence="2">
    <location>
        <begin position="30"/>
        <end position="593"/>
    </location>
</feature>
<feature type="region of interest" description="Disordered" evidence="1">
    <location>
        <begin position="409"/>
        <end position="477"/>
    </location>
</feature>
<gene>
    <name evidence="3" type="ORF">JG688_00013135</name>
</gene>
<feature type="region of interest" description="Disordered" evidence="1">
    <location>
        <begin position="40"/>
        <end position="109"/>
    </location>
</feature>
<proteinExistence type="predicted"/>
<feature type="compositionally biased region" description="Polar residues" evidence="1">
    <location>
        <begin position="380"/>
        <end position="390"/>
    </location>
</feature>
<keyword evidence="4" id="KW-1185">Reference proteome</keyword>
<evidence type="ECO:0000256" key="1">
    <source>
        <dbReference type="SAM" id="MobiDB-lite"/>
    </source>
</evidence>
<keyword evidence="2" id="KW-0732">Signal</keyword>
<protein>
    <submittedName>
        <fullName evidence="3">Uncharacterized protein</fullName>
    </submittedName>
</protein>
<feature type="signal peptide" evidence="2">
    <location>
        <begin position="1"/>
        <end position="29"/>
    </location>
</feature>
<evidence type="ECO:0000256" key="2">
    <source>
        <dbReference type="SAM" id="SignalP"/>
    </source>
</evidence>
<feature type="compositionally biased region" description="Low complexity" evidence="1">
    <location>
        <begin position="206"/>
        <end position="216"/>
    </location>
</feature>
<feature type="compositionally biased region" description="Low complexity" evidence="1">
    <location>
        <begin position="66"/>
        <end position="105"/>
    </location>
</feature>
<name>A0A8J5IMH5_9STRA</name>
<dbReference type="Proteomes" id="UP000709295">
    <property type="component" value="Unassembled WGS sequence"/>
</dbReference>
<feature type="compositionally biased region" description="Polar residues" evidence="1">
    <location>
        <begin position="217"/>
        <end position="235"/>
    </location>
</feature>
<sequence>MKRTHASRFRSSVVVLVLLLVTNAVIVIAQTATVAPADVADSGADTSTDAPPATVVPAGGSGDDTSANNSSKPNRAANNSSSANGGAYASSNSGPSSDTSSSGCSRTDHSSSYYGTGAGHLDANSYYSSSSIYHSNSNDSYSRYDNLSTPCNSSTCCVIIFQCFGFRDRIVGLSSGDSGANPSPGDGVGNAGGLTLSPITSDESDTNTGTDANADTSHNNNSESDPSNASTSSGQSESLGGWKLALVIVGAVCAVLASVFFVHMRHVRVAAANKRDRGSTQQRALDSFFRQNRVTVARETGISSGNFVTDPLTPRDEIAVTMPSNAHDRPRTKTADLIAGSAAQAFNRRTRPDSSASIDTPTDSHNDEYDSFTGRHNAPSVVSTGSSSLYRSDSSNIYRSDSVFSDTSSVSLGSIAPSSQRSVQTPLLPTRLDTVASSTARNSKRASSATSIGDVRDTNRSDRSSSDFSVFNSSSVASSDGDIYRISTQLIDVSALPATTSEKSEPNNSYPSNGRMSEALSEFSVDESYTSELTGTESFSTEFSVDDGFRTDDSFATVDSFATRTTQDTEDDRNSDSLVLRNSKESELSEGEI</sequence>
<feature type="region of interest" description="Disordered" evidence="1">
    <location>
        <begin position="343"/>
        <end position="390"/>
    </location>
</feature>
<reference evidence="3" key="1">
    <citation type="submission" date="2021-01" db="EMBL/GenBank/DDBJ databases">
        <title>Phytophthora aleatoria, a newly-described species from Pinus radiata is distinct from Phytophthora cactorum isolates based on comparative genomics.</title>
        <authorList>
            <person name="Mcdougal R."/>
            <person name="Panda P."/>
            <person name="Williams N."/>
            <person name="Studholme D.J."/>
        </authorList>
    </citation>
    <scope>NUCLEOTIDE SEQUENCE</scope>
    <source>
        <strain evidence="3">NZFS 4037</strain>
    </source>
</reference>
<dbReference type="EMBL" id="JAENGY010001083">
    <property type="protein sequence ID" value="KAG6952769.1"/>
    <property type="molecule type" value="Genomic_DNA"/>
</dbReference>
<evidence type="ECO:0000313" key="4">
    <source>
        <dbReference type="Proteomes" id="UP000709295"/>
    </source>
</evidence>